<protein>
    <submittedName>
        <fullName evidence="1">Uncharacterized protein</fullName>
    </submittedName>
</protein>
<feature type="non-terminal residue" evidence="1">
    <location>
        <position position="110"/>
    </location>
</feature>
<evidence type="ECO:0000313" key="1">
    <source>
        <dbReference type="EMBL" id="GAH46280.1"/>
    </source>
</evidence>
<comment type="caution">
    <text evidence="1">The sequence shown here is derived from an EMBL/GenBank/DDBJ whole genome shotgun (WGS) entry which is preliminary data.</text>
</comment>
<name>X1GN38_9ZZZZ</name>
<dbReference type="EMBL" id="BARU01006242">
    <property type="protein sequence ID" value="GAH46280.1"/>
    <property type="molecule type" value="Genomic_DNA"/>
</dbReference>
<sequence>MANVDDPRGLRPVRYLDGSPYNGAVQRCAIIAAVADDMLIGTPVKLAAAGGATFTGYDNPNMNGSFPGVDQADTTEVVFGVITAFEPNRDSLGSMVHDTSAWSTDRQVMV</sequence>
<accession>X1GN38</accession>
<gene>
    <name evidence="1" type="ORF">S03H2_12264</name>
</gene>
<proteinExistence type="predicted"/>
<organism evidence="1">
    <name type="scientific">marine sediment metagenome</name>
    <dbReference type="NCBI Taxonomy" id="412755"/>
    <lineage>
        <taxon>unclassified sequences</taxon>
        <taxon>metagenomes</taxon>
        <taxon>ecological metagenomes</taxon>
    </lineage>
</organism>
<reference evidence="1" key="1">
    <citation type="journal article" date="2014" name="Front. Microbiol.">
        <title>High frequency of phylogenetically diverse reductive dehalogenase-homologous genes in deep subseafloor sedimentary metagenomes.</title>
        <authorList>
            <person name="Kawai M."/>
            <person name="Futagami T."/>
            <person name="Toyoda A."/>
            <person name="Takaki Y."/>
            <person name="Nishi S."/>
            <person name="Hori S."/>
            <person name="Arai W."/>
            <person name="Tsubouchi T."/>
            <person name="Morono Y."/>
            <person name="Uchiyama I."/>
            <person name="Ito T."/>
            <person name="Fujiyama A."/>
            <person name="Inagaki F."/>
            <person name="Takami H."/>
        </authorList>
    </citation>
    <scope>NUCLEOTIDE SEQUENCE</scope>
    <source>
        <strain evidence="1">Expedition CK06-06</strain>
    </source>
</reference>
<dbReference type="AlphaFoldDB" id="X1GN38"/>